<evidence type="ECO:0000313" key="3">
    <source>
        <dbReference type="EMBL" id="ADP77044.1"/>
    </source>
</evidence>
<dbReference type="Pfam" id="PF18330">
    <property type="entry name" value="Lig_C"/>
    <property type="match status" value="1"/>
</dbReference>
<dbReference type="EMBL" id="CP002278">
    <property type="protein sequence ID" value="ADP77044.1"/>
    <property type="molecule type" value="Genomic_DNA"/>
</dbReference>
<evidence type="ECO:0000259" key="1">
    <source>
        <dbReference type="Pfam" id="PF09414"/>
    </source>
</evidence>
<dbReference type="InterPro" id="IPR001072">
    <property type="entry name" value="RNA_ligase_Pab1020"/>
</dbReference>
<dbReference type="InterPro" id="IPR021122">
    <property type="entry name" value="RNA_ligase_dom_REL/Rnl2"/>
</dbReference>
<evidence type="ECO:0000259" key="2">
    <source>
        <dbReference type="Pfam" id="PF18330"/>
    </source>
</evidence>
<dbReference type="HOGENOM" id="CLU_061502_0_0_2"/>
<dbReference type="Gene3D" id="3.30.1490.70">
    <property type="match status" value="1"/>
</dbReference>
<proteinExistence type="predicted"/>
<dbReference type="Gene3D" id="3.10.450.740">
    <property type="match status" value="1"/>
</dbReference>
<dbReference type="Pfam" id="PF09414">
    <property type="entry name" value="RNA_ligase"/>
    <property type="match status" value="1"/>
</dbReference>
<dbReference type="STRING" id="523846.Mfer_0241"/>
<accession>E3GXL2</accession>
<dbReference type="CDD" id="cd07894">
    <property type="entry name" value="Adenylation_RNA_ligase"/>
    <property type="match status" value="1"/>
</dbReference>
<keyword evidence="3" id="KW-0436">Ligase</keyword>
<dbReference type="AlphaFoldDB" id="E3GXL2"/>
<dbReference type="PRINTS" id="PR01048">
    <property type="entry name" value="Y414FAMILY"/>
</dbReference>
<gene>
    <name evidence="3" type="ordered locus">Mfer_0241</name>
</gene>
<dbReference type="KEGG" id="mfv:Mfer_0241"/>
<organism evidence="3 4">
    <name type="scientific">Methanothermus fervidus (strain ATCC 43054 / DSM 2088 / JCM 10308 / V24 S)</name>
    <dbReference type="NCBI Taxonomy" id="523846"/>
    <lineage>
        <taxon>Archaea</taxon>
        <taxon>Methanobacteriati</taxon>
        <taxon>Methanobacteriota</taxon>
        <taxon>Methanomada group</taxon>
        <taxon>Methanobacteria</taxon>
        <taxon>Methanobacteriales</taxon>
        <taxon>Methanothermaceae</taxon>
        <taxon>Methanothermus</taxon>
    </lineage>
</organism>
<dbReference type="Proteomes" id="UP000002315">
    <property type="component" value="Chromosome"/>
</dbReference>
<reference evidence="3 4" key="1">
    <citation type="journal article" date="2010" name="Stand. Genomic Sci.">
        <title>Complete genome sequence of Methanothermus fervidus type strain (V24S).</title>
        <authorList>
            <person name="Anderson I."/>
            <person name="Djao O.D."/>
            <person name="Misra M."/>
            <person name="Chertkov O."/>
            <person name="Nolan M."/>
            <person name="Lucas S."/>
            <person name="Lapidus A."/>
            <person name="Del Rio T.G."/>
            <person name="Tice H."/>
            <person name="Cheng J.F."/>
            <person name="Tapia R."/>
            <person name="Han C."/>
            <person name="Goodwin L."/>
            <person name="Pitluck S."/>
            <person name="Liolios K."/>
            <person name="Ivanova N."/>
            <person name="Mavromatis K."/>
            <person name="Mikhailova N."/>
            <person name="Pati A."/>
            <person name="Brambilla E."/>
            <person name="Chen A."/>
            <person name="Palaniappan K."/>
            <person name="Land M."/>
            <person name="Hauser L."/>
            <person name="Chang Y.J."/>
            <person name="Jeffries C.D."/>
            <person name="Sikorski J."/>
            <person name="Spring S."/>
            <person name="Rohde M."/>
            <person name="Eichinger K."/>
            <person name="Huber H."/>
            <person name="Wirth R."/>
            <person name="Goker M."/>
            <person name="Detter J.C."/>
            <person name="Woyke T."/>
            <person name="Bristow J."/>
            <person name="Eisen J.A."/>
            <person name="Markowitz V."/>
            <person name="Hugenholtz P."/>
            <person name="Klenk H.P."/>
            <person name="Kyrpides N.C."/>
        </authorList>
    </citation>
    <scope>NUCLEOTIDE SEQUENCE [LARGE SCALE GENOMIC DNA]</scope>
    <source>
        <strain evidence="4">ATCC 43054 / DSM 2088 / JCM 10308 / V24 S</strain>
    </source>
</reference>
<dbReference type="Gene3D" id="3.30.70.2160">
    <property type="match status" value="1"/>
</dbReference>
<dbReference type="SUPFAM" id="SSF56091">
    <property type="entry name" value="DNA ligase/mRNA capping enzyme, catalytic domain"/>
    <property type="match status" value="1"/>
</dbReference>
<evidence type="ECO:0000313" key="4">
    <source>
        <dbReference type="Proteomes" id="UP000002315"/>
    </source>
</evidence>
<name>E3GXL2_METFV</name>
<keyword evidence="4" id="KW-1185">Reference proteome</keyword>
<feature type="domain" description="RNA ligase" evidence="1">
    <location>
        <begin position="111"/>
        <end position="266"/>
    </location>
</feature>
<protein>
    <submittedName>
        <fullName evidence="3">ATP dependent DNA ligase</fullName>
    </submittedName>
</protein>
<dbReference type="Gene3D" id="3.30.470.30">
    <property type="entry name" value="DNA ligase/mRNA capping enzyme"/>
    <property type="match status" value="1"/>
</dbReference>
<dbReference type="NCBIfam" id="TIGR01209">
    <property type="entry name" value="RNA ligase"/>
    <property type="match status" value="1"/>
</dbReference>
<dbReference type="GO" id="GO:0016874">
    <property type="term" value="F:ligase activity"/>
    <property type="evidence" value="ECO:0007669"/>
    <property type="project" value="UniProtKB-KW"/>
</dbReference>
<sequence length="399" mass="46449">MQIDWNKTCGLKKVHYVCPKCGNEFKKSLQRMLKKFNLDIERIEKGIKSGKIKFYESLGFPTLHFKKDVGKLEAGTVIYFHKKVDIIRGFPKIRRTLLLSPTIEKHFKDFVAVEEKMNGYNVRIAKVGEKIVALTRGGFICPFTTNKVMELLNLEDFFNDFPDLIVCGEMIGTHNPYVPHYYPEVGKLGFRIFDIRRKVSNEALSVYEKNKLLKKYNLPGVRLFGIFDVEEAPKKIEEIIKELEKENREGVVIKDPEMKIPPVKYTCGRAHHSELKFAFTFPFDFGRHFLFSRVIREGFQSYEFKESREEMRERAKRIGESILLPMIETIKKIAENGVAHEDVIIDVETKAEAEKLIRHLRKQGVIAKLVSYKDGKAKIRRIYQSTTDKIKHYLNGGLY</sequence>
<dbReference type="InterPro" id="IPR041596">
    <property type="entry name" value="Lig_Pab1020_C"/>
</dbReference>
<feature type="domain" description="RNA ligase Pab1020 C-terminal" evidence="2">
    <location>
        <begin position="278"/>
        <end position="397"/>
    </location>
</feature>